<dbReference type="STRING" id="7217.B3MKG6"/>
<dbReference type="CTD" id="33874"/>
<comment type="catalytic activity">
    <reaction evidence="12">
        <text>dopamine + hexadecanoyl-CoA = N-hexadecanoyl-dopamine + CoA + H(+)</text>
        <dbReference type="Rhea" id="RHEA:51376"/>
        <dbReference type="ChEBI" id="CHEBI:15378"/>
        <dbReference type="ChEBI" id="CHEBI:57287"/>
        <dbReference type="ChEBI" id="CHEBI:57379"/>
        <dbReference type="ChEBI" id="CHEBI:59905"/>
        <dbReference type="ChEBI" id="CHEBI:134058"/>
    </reaction>
    <physiologicalReaction direction="left-to-right" evidence="12">
        <dbReference type="Rhea" id="RHEA:51377"/>
    </physiologicalReaction>
</comment>
<evidence type="ECO:0000313" key="16">
    <source>
        <dbReference type="Proteomes" id="UP000007801"/>
    </source>
</evidence>
<dbReference type="CDD" id="cd04301">
    <property type="entry name" value="NAT_SF"/>
    <property type="match status" value="1"/>
</dbReference>
<evidence type="ECO:0000256" key="9">
    <source>
        <dbReference type="ARBA" id="ARBA00051711"/>
    </source>
</evidence>
<dbReference type="OMA" id="YMLGVDT"/>
<dbReference type="OrthoDB" id="41532at2759"/>
<evidence type="ECO:0000313" key="15">
    <source>
        <dbReference type="EMBL" id="EDV31519.1"/>
    </source>
</evidence>
<evidence type="ECO:0000256" key="12">
    <source>
        <dbReference type="ARBA" id="ARBA00052335"/>
    </source>
</evidence>
<dbReference type="GO" id="GO:0004059">
    <property type="term" value="F:aralkylamine N-acetyltransferase activity"/>
    <property type="evidence" value="ECO:0007669"/>
    <property type="project" value="UniProtKB-EC"/>
</dbReference>
<dbReference type="PANTHER" id="PTHR20905:SF1">
    <property type="entry name" value="AT07410P-RELATED"/>
    <property type="match status" value="1"/>
</dbReference>
<dbReference type="PhylomeDB" id="B3MKG6"/>
<feature type="domain" description="N-acetyltransferase" evidence="14">
    <location>
        <begin position="108"/>
        <end position="176"/>
    </location>
</feature>
<sequence length="219" mass="24181">MSEIAIRALGVEDFPEVEAFLAEHFFKHEPLMLIPQEDPSQAAVVEPESELHHQLLQQGLSLAAVDNAQGGRIVGVALSGAMEPSDLEREYKETQEKPVSCLLDKIHKLLAGVEWRANVFKHYGVERVLYLYMLGVSSEVRRQGVGSRLVSGTIELGRTHGFPVVCSTCTNLNSTRLMTGLQMECVLAQEYADYKDERGEVILQPAAPHTKASVVGIRL</sequence>
<evidence type="ECO:0000256" key="5">
    <source>
        <dbReference type="ARBA" id="ARBA00039114"/>
    </source>
</evidence>
<name>B3MKG6_DROAN</name>
<dbReference type="InterPro" id="IPR000182">
    <property type="entry name" value="GNAT_dom"/>
</dbReference>
<comment type="pathway">
    <text evidence="3">Aromatic compound metabolism; melatonin biosynthesis; melatonin from serotonin: step 1/2.</text>
</comment>
<gene>
    <name evidence="15" type="primary">Dana\GF14512</name>
    <name evidence="15" type="synonym">dana_GLEANR_15273</name>
    <name evidence="15" type="ORF">GF14512</name>
</gene>
<comment type="catalytic activity">
    <reaction evidence="11">
        <text>serotonin + hexadecanoyl-CoA = N-hexadecanoyl-serotonin + CoA + H(+)</text>
        <dbReference type="Rhea" id="RHEA:51384"/>
        <dbReference type="ChEBI" id="CHEBI:15378"/>
        <dbReference type="ChEBI" id="CHEBI:57287"/>
        <dbReference type="ChEBI" id="CHEBI:57379"/>
        <dbReference type="ChEBI" id="CHEBI:134059"/>
        <dbReference type="ChEBI" id="CHEBI:350546"/>
    </reaction>
    <physiologicalReaction direction="left-to-right" evidence="11">
        <dbReference type="Rhea" id="RHEA:51385"/>
    </physiologicalReaction>
</comment>
<proteinExistence type="inferred from homology"/>
<dbReference type="InParanoid" id="B3MKG6"/>
<comment type="catalytic activity">
    <reaction evidence="9">
        <text>dopamine + acetyl-CoA = N-acetyldopamine + CoA + H(+)</text>
        <dbReference type="Rhea" id="RHEA:51388"/>
        <dbReference type="ChEBI" id="CHEBI:15378"/>
        <dbReference type="ChEBI" id="CHEBI:57287"/>
        <dbReference type="ChEBI" id="CHEBI:57288"/>
        <dbReference type="ChEBI" id="CHEBI:59905"/>
        <dbReference type="ChEBI" id="CHEBI:125678"/>
    </reaction>
    <physiologicalReaction direction="left-to-right" evidence="9">
        <dbReference type="Rhea" id="RHEA:51389"/>
    </physiologicalReaction>
</comment>
<dbReference type="InterPro" id="IPR016181">
    <property type="entry name" value="Acyl_CoA_acyltransferase"/>
</dbReference>
<dbReference type="AlphaFoldDB" id="B3MKG6"/>
<dbReference type="GeneID" id="6497335"/>
<evidence type="ECO:0000256" key="13">
    <source>
        <dbReference type="ARBA" id="ARBA00052491"/>
    </source>
</evidence>
<reference evidence="15 16" key="1">
    <citation type="journal article" date="2007" name="Nature">
        <title>Evolution of genes and genomes on the Drosophila phylogeny.</title>
        <authorList>
            <consortium name="Drosophila 12 Genomes Consortium"/>
            <person name="Clark A.G."/>
            <person name="Eisen M.B."/>
            <person name="Smith D.R."/>
            <person name="Bergman C.M."/>
            <person name="Oliver B."/>
            <person name="Markow T.A."/>
            <person name="Kaufman T.C."/>
            <person name="Kellis M."/>
            <person name="Gelbart W."/>
            <person name="Iyer V.N."/>
            <person name="Pollard D.A."/>
            <person name="Sackton T.B."/>
            <person name="Larracuente A.M."/>
            <person name="Singh N.D."/>
            <person name="Abad J.P."/>
            <person name="Abt D.N."/>
            <person name="Adryan B."/>
            <person name="Aguade M."/>
            <person name="Akashi H."/>
            <person name="Anderson W.W."/>
            <person name="Aquadro C.F."/>
            <person name="Ardell D.H."/>
            <person name="Arguello R."/>
            <person name="Artieri C.G."/>
            <person name="Barbash D.A."/>
            <person name="Barker D."/>
            <person name="Barsanti P."/>
            <person name="Batterham P."/>
            <person name="Batzoglou S."/>
            <person name="Begun D."/>
            <person name="Bhutkar A."/>
            <person name="Blanco E."/>
            <person name="Bosak S.A."/>
            <person name="Bradley R.K."/>
            <person name="Brand A.D."/>
            <person name="Brent M.R."/>
            <person name="Brooks A.N."/>
            <person name="Brown R.H."/>
            <person name="Butlin R.K."/>
            <person name="Caggese C."/>
            <person name="Calvi B.R."/>
            <person name="Bernardo de Carvalho A."/>
            <person name="Caspi A."/>
            <person name="Castrezana S."/>
            <person name="Celniker S.E."/>
            <person name="Chang J.L."/>
            <person name="Chapple C."/>
            <person name="Chatterji S."/>
            <person name="Chinwalla A."/>
            <person name="Civetta A."/>
            <person name="Clifton S.W."/>
            <person name="Comeron J.M."/>
            <person name="Costello J.C."/>
            <person name="Coyne J.A."/>
            <person name="Daub J."/>
            <person name="David R.G."/>
            <person name="Delcher A.L."/>
            <person name="Delehaunty K."/>
            <person name="Do C.B."/>
            <person name="Ebling H."/>
            <person name="Edwards K."/>
            <person name="Eickbush T."/>
            <person name="Evans J.D."/>
            <person name="Filipski A."/>
            <person name="Findeiss S."/>
            <person name="Freyhult E."/>
            <person name="Fulton L."/>
            <person name="Fulton R."/>
            <person name="Garcia A.C."/>
            <person name="Gardiner A."/>
            <person name="Garfield D.A."/>
            <person name="Garvin B.E."/>
            <person name="Gibson G."/>
            <person name="Gilbert D."/>
            <person name="Gnerre S."/>
            <person name="Godfrey J."/>
            <person name="Good R."/>
            <person name="Gotea V."/>
            <person name="Gravely B."/>
            <person name="Greenberg A.J."/>
            <person name="Griffiths-Jones S."/>
            <person name="Gross S."/>
            <person name="Guigo R."/>
            <person name="Gustafson E.A."/>
            <person name="Haerty W."/>
            <person name="Hahn M.W."/>
            <person name="Halligan D.L."/>
            <person name="Halpern A.L."/>
            <person name="Halter G.M."/>
            <person name="Han M.V."/>
            <person name="Heger A."/>
            <person name="Hillier L."/>
            <person name="Hinrichs A.S."/>
            <person name="Holmes I."/>
            <person name="Hoskins R.A."/>
            <person name="Hubisz M.J."/>
            <person name="Hultmark D."/>
            <person name="Huntley M.A."/>
            <person name="Jaffe D.B."/>
            <person name="Jagadeeshan S."/>
            <person name="Jeck W.R."/>
            <person name="Johnson J."/>
            <person name="Jones C.D."/>
            <person name="Jordan W.C."/>
            <person name="Karpen G.H."/>
            <person name="Kataoka E."/>
            <person name="Keightley P.D."/>
            <person name="Kheradpour P."/>
            <person name="Kirkness E.F."/>
            <person name="Koerich L.B."/>
            <person name="Kristiansen K."/>
            <person name="Kudrna D."/>
            <person name="Kulathinal R.J."/>
            <person name="Kumar S."/>
            <person name="Kwok R."/>
            <person name="Lander E."/>
            <person name="Langley C.H."/>
            <person name="Lapoint R."/>
            <person name="Lazzaro B.P."/>
            <person name="Lee S.J."/>
            <person name="Levesque L."/>
            <person name="Li R."/>
            <person name="Lin C.F."/>
            <person name="Lin M.F."/>
            <person name="Lindblad-Toh K."/>
            <person name="Llopart A."/>
            <person name="Long M."/>
            <person name="Low L."/>
            <person name="Lozovsky E."/>
            <person name="Lu J."/>
            <person name="Luo M."/>
            <person name="Machado C.A."/>
            <person name="Makalowski W."/>
            <person name="Marzo M."/>
            <person name="Matsuda M."/>
            <person name="Matzkin L."/>
            <person name="McAllister B."/>
            <person name="McBride C.S."/>
            <person name="McKernan B."/>
            <person name="McKernan K."/>
            <person name="Mendez-Lago M."/>
            <person name="Minx P."/>
            <person name="Mollenhauer M.U."/>
            <person name="Montooth K."/>
            <person name="Mount S.M."/>
            <person name="Mu X."/>
            <person name="Myers E."/>
            <person name="Negre B."/>
            <person name="Newfeld S."/>
            <person name="Nielsen R."/>
            <person name="Noor M.A."/>
            <person name="O'Grady P."/>
            <person name="Pachter L."/>
            <person name="Papaceit M."/>
            <person name="Parisi M.J."/>
            <person name="Parisi M."/>
            <person name="Parts L."/>
            <person name="Pedersen J.S."/>
            <person name="Pesole G."/>
            <person name="Phillippy A.M."/>
            <person name="Ponting C.P."/>
            <person name="Pop M."/>
            <person name="Porcelli D."/>
            <person name="Powell J.R."/>
            <person name="Prohaska S."/>
            <person name="Pruitt K."/>
            <person name="Puig M."/>
            <person name="Quesneville H."/>
            <person name="Ram K.R."/>
            <person name="Rand D."/>
            <person name="Rasmussen M.D."/>
            <person name="Reed L.K."/>
            <person name="Reenan R."/>
            <person name="Reily A."/>
            <person name="Remington K.A."/>
            <person name="Rieger T.T."/>
            <person name="Ritchie M.G."/>
            <person name="Robin C."/>
            <person name="Rogers Y.H."/>
            <person name="Rohde C."/>
            <person name="Rozas J."/>
            <person name="Rubenfield M.J."/>
            <person name="Ruiz A."/>
            <person name="Russo S."/>
            <person name="Salzberg S.L."/>
            <person name="Sanchez-Gracia A."/>
            <person name="Saranga D.J."/>
            <person name="Sato H."/>
            <person name="Schaeffer S.W."/>
            <person name="Schatz M.C."/>
            <person name="Schlenke T."/>
            <person name="Schwartz R."/>
            <person name="Segarra C."/>
            <person name="Singh R.S."/>
            <person name="Sirot L."/>
            <person name="Sirota M."/>
            <person name="Sisneros N.B."/>
            <person name="Smith C.D."/>
            <person name="Smith T.F."/>
            <person name="Spieth J."/>
            <person name="Stage D.E."/>
            <person name="Stark A."/>
            <person name="Stephan W."/>
            <person name="Strausberg R.L."/>
            <person name="Strempel S."/>
            <person name="Sturgill D."/>
            <person name="Sutton G."/>
            <person name="Sutton G.G."/>
            <person name="Tao W."/>
            <person name="Teichmann S."/>
            <person name="Tobari Y.N."/>
            <person name="Tomimura Y."/>
            <person name="Tsolas J.M."/>
            <person name="Valente V.L."/>
            <person name="Venter E."/>
            <person name="Venter J.C."/>
            <person name="Vicario S."/>
            <person name="Vieira F.G."/>
            <person name="Vilella A.J."/>
            <person name="Villasante A."/>
            <person name="Walenz B."/>
            <person name="Wang J."/>
            <person name="Wasserman M."/>
            <person name="Watts T."/>
            <person name="Wilson D."/>
            <person name="Wilson R.K."/>
            <person name="Wing R.A."/>
            <person name="Wolfner M.F."/>
            <person name="Wong A."/>
            <person name="Wong G.K."/>
            <person name="Wu C.I."/>
            <person name="Wu G."/>
            <person name="Yamamoto D."/>
            <person name="Yang H.P."/>
            <person name="Yang S.P."/>
            <person name="Yorke J.A."/>
            <person name="Yoshida K."/>
            <person name="Zdobnov E."/>
            <person name="Zhang P."/>
            <person name="Zhang Y."/>
            <person name="Zimin A.V."/>
            <person name="Baldwin J."/>
            <person name="Abdouelleil A."/>
            <person name="Abdulkadir J."/>
            <person name="Abebe A."/>
            <person name="Abera B."/>
            <person name="Abreu J."/>
            <person name="Acer S.C."/>
            <person name="Aftuck L."/>
            <person name="Alexander A."/>
            <person name="An P."/>
            <person name="Anderson E."/>
            <person name="Anderson S."/>
            <person name="Arachi H."/>
            <person name="Azer M."/>
            <person name="Bachantsang P."/>
            <person name="Barry A."/>
            <person name="Bayul T."/>
            <person name="Berlin A."/>
            <person name="Bessette D."/>
            <person name="Bloom T."/>
            <person name="Blye J."/>
            <person name="Boguslavskiy L."/>
            <person name="Bonnet C."/>
            <person name="Boukhgalter B."/>
            <person name="Bourzgui I."/>
            <person name="Brown A."/>
            <person name="Cahill P."/>
            <person name="Channer S."/>
            <person name="Cheshatsang Y."/>
            <person name="Chuda L."/>
            <person name="Citroen M."/>
            <person name="Collymore A."/>
            <person name="Cooke P."/>
            <person name="Costello M."/>
            <person name="D'Aco K."/>
            <person name="Daza R."/>
            <person name="De Haan G."/>
            <person name="DeGray S."/>
            <person name="DeMaso C."/>
            <person name="Dhargay N."/>
            <person name="Dooley K."/>
            <person name="Dooley E."/>
            <person name="Doricent M."/>
            <person name="Dorje P."/>
            <person name="Dorjee K."/>
            <person name="Dupes A."/>
            <person name="Elong R."/>
            <person name="Falk J."/>
            <person name="Farina A."/>
            <person name="Faro S."/>
            <person name="Ferguson D."/>
            <person name="Fisher S."/>
            <person name="Foley C.D."/>
            <person name="Franke A."/>
            <person name="Friedrich D."/>
            <person name="Gadbois L."/>
            <person name="Gearin G."/>
            <person name="Gearin C.R."/>
            <person name="Giannoukos G."/>
            <person name="Goode T."/>
            <person name="Graham J."/>
            <person name="Grandbois E."/>
            <person name="Grewal S."/>
            <person name="Gyaltsen K."/>
            <person name="Hafez N."/>
            <person name="Hagos B."/>
            <person name="Hall J."/>
            <person name="Henson C."/>
            <person name="Hollinger A."/>
            <person name="Honan T."/>
            <person name="Huard M.D."/>
            <person name="Hughes L."/>
            <person name="Hurhula B."/>
            <person name="Husby M.E."/>
            <person name="Kamat A."/>
            <person name="Kanga B."/>
            <person name="Kashin S."/>
            <person name="Khazanovich D."/>
            <person name="Kisner P."/>
            <person name="Lance K."/>
            <person name="Lara M."/>
            <person name="Lee W."/>
            <person name="Lennon N."/>
            <person name="Letendre F."/>
            <person name="LeVine R."/>
            <person name="Lipovsky A."/>
            <person name="Liu X."/>
            <person name="Liu J."/>
            <person name="Liu S."/>
            <person name="Lokyitsang T."/>
            <person name="Lokyitsang Y."/>
            <person name="Lubonja R."/>
            <person name="Lui A."/>
            <person name="MacDonald P."/>
            <person name="Magnisalis V."/>
            <person name="Maru K."/>
            <person name="Matthews C."/>
            <person name="McCusker W."/>
            <person name="McDonough S."/>
            <person name="Mehta T."/>
            <person name="Meldrim J."/>
            <person name="Meneus L."/>
            <person name="Mihai O."/>
            <person name="Mihalev A."/>
            <person name="Mihova T."/>
            <person name="Mittelman R."/>
            <person name="Mlenga V."/>
            <person name="Montmayeur A."/>
            <person name="Mulrain L."/>
            <person name="Navidi A."/>
            <person name="Naylor J."/>
            <person name="Negash T."/>
            <person name="Nguyen T."/>
            <person name="Nguyen N."/>
            <person name="Nicol R."/>
            <person name="Norbu C."/>
            <person name="Norbu N."/>
            <person name="Novod N."/>
            <person name="O'Neill B."/>
            <person name="Osman S."/>
            <person name="Markiewicz E."/>
            <person name="Oyono O.L."/>
            <person name="Patti C."/>
            <person name="Phunkhang P."/>
            <person name="Pierre F."/>
            <person name="Priest M."/>
            <person name="Raghuraman S."/>
            <person name="Rege F."/>
            <person name="Reyes R."/>
            <person name="Rise C."/>
            <person name="Rogov P."/>
            <person name="Ross K."/>
            <person name="Ryan E."/>
            <person name="Settipalli S."/>
            <person name="Shea T."/>
            <person name="Sherpa N."/>
            <person name="Shi L."/>
            <person name="Shih D."/>
            <person name="Sparrow T."/>
            <person name="Spaulding J."/>
            <person name="Stalker J."/>
            <person name="Stange-Thomann N."/>
            <person name="Stavropoulos S."/>
            <person name="Stone C."/>
            <person name="Strader C."/>
            <person name="Tesfaye S."/>
            <person name="Thomson T."/>
            <person name="Thoulutsang Y."/>
            <person name="Thoulutsang D."/>
            <person name="Topham K."/>
            <person name="Topping I."/>
            <person name="Tsamla T."/>
            <person name="Vassiliev H."/>
            <person name="Vo A."/>
            <person name="Wangchuk T."/>
            <person name="Wangdi T."/>
            <person name="Weiand M."/>
            <person name="Wilkinson J."/>
            <person name="Wilson A."/>
            <person name="Yadav S."/>
            <person name="Young G."/>
            <person name="Yu Q."/>
            <person name="Zembek L."/>
            <person name="Zhong D."/>
            <person name="Zimmer A."/>
            <person name="Zwirko Z."/>
            <person name="Jaffe D.B."/>
            <person name="Alvarez P."/>
            <person name="Brockman W."/>
            <person name="Butler J."/>
            <person name="Chin C."/>
            <person name="Gnerre S."/>
            <person name="Grabherr M."/>
            <person name="Kleber M."/>
            <person name="Mauceli E."/>
            <person name="MacCallum I."/>
        </authorList>
    </citation>
    <scope>NUCLEOTIDE SEQUENCE [LARGE SCALE GENOMIC DNA]</scope>
    <source>
        <strain evidence="16">Tucson 14024-0371.13</strain>
    </source>
</reference>
<dbReference type="Gene3D" id="3.40.630.30">
    <property type="match status" value="1"/>
</dbReference>
<dbReference type="FunFam" id="3.40.630.30:FF:000046">
    <property type="entry name" value="Dopamine N-acetyltransferase"/>
    <property type="match status" value="1"/>
</dbReference>
<evidence type="ECO:0000256" key="6">
    <source>
        <dbReference type="ARBA" id="ARBA00050189"/>
    </source>
</evidence>
<comment type="catalytic activity">
    <reaction evidence="8">
        <text>serotonin + (5Z,8Z,11Z,14Z)-eicosatetraenoyl-CoA = N-[(5Z,8Z,11Z,14Z)-eicosatetraenoyl]-serotonin + CoA + H(+)</text>
        <dbReference type="Rhea" id="RHEA:51396"/>
        <dbReference type="ChEBI" id="CHEBI:15378"/>
        <dbReference type="ChEBI" id="CHEBI:57287"/>
        <dbReference type="ChEBI" id="CHEBI:57368"/>
        <dbReference type="ChEBI" id="CHEBI:132255"/>
        <dbReference type="ChEBI" id="CHEBI:350546"/>
    </reaction>
    <physiologicalReaction direction="left-to-right" evidence="8">
        <dbReference type="Rhea" id="RHEA:51397"/>
    </physiologicalReaction>
</comment>
<keyword evidence="16" id="KW-1185">Reference proteome</keyword>
<dbReference type="SUPFAM" id="SSF55729">
    <property type="entry name" value="Acyl-CoA N-acyltransferases (Nat)"/>
    <property type="match status" value="1"/>
</dbReference>
<dbReference type="Pfam" id="PF00583">
    <property type="entry name" value="Acetyltransf_1"/>
    <property type="match status" value="1"/>
</dbReference>
<keyword evidence="2 15" id="KW-0012">Acyltransferase</keyword>
<evidence type="ECO:0000256" key="3">
    <source>
        <dbReference type="ARBA" id="ARBA00037926"/>
    </source>
</evidence>
<comment type="catalytic activity">
    <reaction evidence="7">
        <text>serotonin + octadecanoyl-CoA = N-octadecanoyl-serotonin + CoA + H(+)</text>
        <dbReference type="Rhea" id="RHEA:51400"/>
        <dbReference type="ChEBI" id="CHEBI:15378"/>
        <dbReference type="ChEBI" id="CHEBI:57287"/>
        <dbReference type="ChEBI" id="CHEBI:57394"/>
        <dbReference type="ChEBI" id="CHEBI:134065"/>
        <dbReference type="ChEBI" id="CHEBI:350546"/>
    </reaction>
    <physiologicalReaction direction="left-to-right" evidence="7">
        <dbReference type="Rhea" id="RHEA:51401"/>
    </physiologicalReaction>
</comment>
<evidence type="ECO:0000256" key="8">
    <source>
        <dbReference type="ARBA" id="ARBA00051284"/>
    </source>
</evidence>
<protein>
    <recommendedName>
        <fullName evidence="5">aralkylamine N-acetyltransferase</fullName>
        <ecNumber evidence="5">2.3.1.87</ecNumber>
    </recommendedName>
</protein>
<dbReference type="HOGENOM" id="CLU_085834_2_0_1"/>
<evidence type="ECO:0000256" key="4">
    <source>
        <dbReference type="ARBA" id="ARBA00038182"/>
    </source>
</evidence>
<dbReference type="PANTHER" id="PTHR20905">
    <property type="entry name" value="N-ACETYLTRANSFERASE-RELATED"/>
    <property type="match status" value="1"/>
</dbReference>
<dbReference type="EC" id="2.3.1.87" evidence="5"/>
<evidence type="ECO:0000256" key="10">
    <source>
        <dbReference type="ARBA" id="ARBA00051823"/>
    </source>
</evidence>
<evidence type="ECO:0000259" key="14">
    <source>
        <dbReference type="Pfam" id="PF00583"/>
    </source>
</evidence>
<evidence type="ECO:0000256" key="7">
    <source>
        <dbReference type="ARBA" id="ARBA00050849"/>
    </source>
</evidence>
<evidence type="ECO:0000256" key="2">
    <source>
        <dbReference type="ARBA" id="ARBA00023315"/>
    </source>
</evidence>
<evidence type="ECO:0000256" key="1">
    <source>
        <dbReference type="ARBA" id="ARBA00022679"/>
    </source>
</evidence>
<dbReference type="Proteomes" id="UP000007801">
    <property type="component" value="Unassembled WGS sequence"/>
</dbReference>
<comment type="similarity">
    <text evidence="4">Belongs to the acetyltransferase family. AANAT subfamily.</text>
</comment>
<dbReference type="KEGG" id="dan:6497335"/>
<comment type="catalytic activity">
    <reaction evidence="10">
        <text>serotonin + (9Z)-octadecenoyl-CoA = N-(9Z-octadecenoyl)-serotonin + CoA + H(+)</text>
        <dbReference type="Rhea" id="RHEA:51392"/>
        <dbReference type="ChEBI" id="CHEBI:15378"/>
        <dbReference type="ChEBI" id="CHEBI:57287"/>
        <dbReference type="ChEBI" id="CHEBI:57387"/>
        <dbReference type="ChEBI" id="CHEBI:134064"/>
        <dbReference type="ChEBI" id="CHEBI:350546"/>
    </reaction>
    <physiologicalReaction direction="left-to-right" evidence="10">
        <dbReference type="Rhea" id="RHEA:51393"/>
    </physiologicalReaction>
</comment>
<comment type="catalytic activity">
    <reaction evidence="6">
        <text>dopamine + (9Z)-octadecenoyl-CoA = N-(9Z-octadecanoyl)-dopamine + CoA + H(+)</text>
        <dbReference type="Rhea" id="RHEA:51380"/>
        <dbReference type="ChEBI" id="CHEBI:15378"/>
        <dbReference type="ChEBI" id="CHEBI:31883"/>
        <dbReference type="ChEBI" id="CHEBI:57287"/>
        <dbReference type="ChEBI" id="CHEBI:57387"/>
        <dbReference type="ChEBI" id="CHEBI:59905"/>
    </reaction>
    <physiologicalReaction direction="left-to-right" evidence="6">
        <dbReference type="Rhea" id="RHEA:51381"/>
    </physiologicalReaction>
</comment>
<accession>B3MKG6</accession>
<dbReference type="eggNOG" id="ENOG502SFIM">
    <property type="taxonomic scope" value="Eukaryota"/>
</dbReference>
<comment type="catalytic activity">
    <reaction evidence="13">
        <text>serotonin + acetyl-CoA = N-acetylserotonin + CoA + H(+)</text>
        <dbReference type="Rhea" id="RHEA:25217"/>
        <dbReference type="ChEBI" id="CHEBI:15378"/>
        <dbReference type="ChEBI" id="CHEBI:17697"/>
        <dbReference type="ChEBI" id="CHEBI:57287"/>
        <dbReference type="ChEBI" id="CHEBI:57288"/>
        <dbReference type="ChEBI" id="CHEBI:350546"/>
        <dbReference type="EC" id="2.3.1.87"/>
    </reaction>
    <physiologicalReaction direction="left-to-right" evidence="13">
        <dbReference type="Rhea" id="RHEA:25218"/>
    </physiologicalReaction>
</comment>
<dbReference type="EMBL" id="CH902620">
    <property type="protein sequence ID" value="EDV31519.1"/>
    <property type="molecule type" value="Genomic_DNA"/>
</dbReference>
<keyword evidence="1 15" id="KW-0808">Transferase</keyword>
<evidence type="ECO:0000256" key="11">
    <source>
        <dbReference type="ARBA" id="ARBA00052178"/>
    </source>
</evidence>
<organism evidence="15 16">
    <name type="scientific">Drosophila ananassae</name>
    <name type="common">Fruit fly</name>
    <dbReference type="NCBI Taxonomy" id="7217"/>
    <lineage>
        <taxon>Eukaryota</taxon>
        <taxon>Metazoa</taxon>
        <taxon>Ecdysozoa</taxon>
        <taxon>Arthropoda</taxon>
        <taxon>Hexapoda</taxon>
        <taxon>Insecta</taxon>
        <taxon>Pterygota</taxon>
        <taxon>Neoptera</taxon>
        <taxon>Endopterygota</taxon>
        <taxon>Diptera</taxon>
        <taxon>Brachycera</taxon>
        <taxon>Muscomorpha</taxon>
        <taxon>Ephydroidea</taxon>
        <taxon>Drosophilidae</taxon>
        <taxon>Drosophila</taxon>
        <taxon>Sophophora</taxon>
    </lineage>
</organism>